<dbReference type="Proteomes" id="UP000289152">
    <property type="component" value="Unassembled WGS sequence"/>
</dbReference>
<feature type="region of interest" description="Disordered" evidence="1">
    <location>
        <begin position="19"/>
        <end position="50"/>
    </location>
</feature>
<dbReference type="InterPro" id="IPR045967">
    <property type="entry name" value="HAM1-like_N"/>
</dbReference>
<gene>
    <name evidence="3" type="ORF">M231_06982</name>
</gene>
<comment type="caution">
    <text evidence="3">The sequence shown here is derived from an EMBL/GenBank/DDBJ whole genome shotgun (WGS) entry which is preliminary data.</text>
</comment>
<evidence type="ECO:0000313" key="3">
    <source>
        <dbReference type="EMBL" id="RXK35741.1"/>
    </source>
</evidence>
<feature type="region of interest" description="Disordered" evidence="1">
    <location>
        <begin position="219"/>
        <end position="242"/>
    </location>
</feature>
<dbReference type="STRING" id="5217.A0A4Q1BFX3"/>
<name>A0A4Q1BFX3_TREME</name>
<dbReference type="InParanoid" id="A0A4Q1BFX3"/>
<dbReference type="PANTHER" id="PTHR31138">
    <property type="entry name" value="CHROMOSOME 19, WHOLE GENOME SHOTGUN SEQUENCE"/>
    <property type="match status" value="1"/>
</dbReference>
<feature type="region of interest" description="Disordered" evidence="1">
    <location>
        <begin position="774"/>
        <end position="826"/>
    </location>
</feature>
<reference evidence="3 4" key="1">
    <citation type="submission" date="2016-06" db="EMBL/GenBank/DDBJ databases">
        <title>Evolution of pathogenesis and genome organization in the Tremellales.</title>
        <authorList>
            <person name="Cuomo C."/>
            <person name="Litvintseva A."/>
            <person name="Heitman J."/>
            <person name="Chen Y."/>
            <person name="Sun S."/>
            <person name="Springer D."/>
            <person name="Dromer F."/>
            <person name="Young S."/>
            <person name="Zeng Q."/>
            <person name="Chapman S."/>
            <person name="Gujja S."/>
            <person name="Saif S."/>
            <person name="Birren B."/>
        </authorList>
    </citation>
    <scope>NUCLEOTIDE SEQUENCE [LARGE SCALE GENOMIC DNA]</scope>
    <source>
        <strain evidence="3 4">ATCC 28783</strain>
    </source>
</reference>
<sequence length="826" mass="91786">MSFVTTSIIDTVLSRIPLSRNPSSMSTPTERQPLLSGTVNGHNPPNPSSLRREVSANMPSEGQKIKFAQVSGALAAGKLPSQEQISQILEIVIESDTLKPTGGPNSRTARLGQEGQRVLENFKEVLRAVKSWGEEKNKENLIQNFFYNASSAEVDVDLKNPSIPSQKELSKDAQRAIESARTIAKLVVTNDAFRQLGSQVILLTRDVLADAASVAAEQAQKAADKTRPSEQERQEGIDFKGLEKKGKQTAKGLKSGKLQGEARESIWDEVERLKEYADEKLPEGEEARDKLIQRLQQVVTQAQSDPEYRRAITAIVNLFKKYSHKAEDAVKETADKSEISDEDKKVQQAGRDLKAFLEKVSGKSIDDLISAAQKAGEDVKNDDKLSAYFKELDSYVHRLLYQPGYVASRAAYRKAVALYDDGQSLIAENPTWKADAGELQKQLEELVNGITNDHATNRLVQAIENLGDTLLTAGQIGLNSLKVEGKGLYRDFADVILPRLVGLVKELPVPRVEFKSEDIDLVIDDFNLESASFIPDSIRFVQHNDIRFTQGYATYASEYDGTVRLRVEGLHFEANNIAFWAHKKTGFMPFQDSGILSLKFGPKGISFDVTLENADEEDRESFFTVKTVQVDMSGFEFSISKNYHWIATWFASPLLRAVVKRNLTSALEEQIAEYLRNLDFETFALQQRAIAATNAKPTPGNFIRAVVSDSIFPQQRTGPVKVGSKGVVKYGRHGEYLLHIGVDEELFPDKPAPHLRNPQRQKLKSQAAQLQAQAKRAVGSADQFKKTAKGGADKAKAEGSNLSARVKEEQRRESRTEGWRSEAFDV</sequence>
<evidence type="ECO:0000313" key="4">
    <source>
        <dbReference type="Proteomes" id="UP000289152"/>
    </source>
</evidence>
<dbReference type="Pfam" id="PF19343">
    <property type="entry name" value="HAM1_N"/>
    <property type="match status" value="1"/>
</dbReference>
<dbReference type="OrthoDB" id="5407957at2759"/>
<evidence type="ECO:0000259" key="2">
    <source>
        <dbReference type="Pfam" id="PF19343"/>
    </source>
</evidence>
<dbReference type="VEuPathDB" id="FungiDB:TREMEDRAFT_59695"/>
<proteinExistence type="predicted"/>
<feature type="compositionally biased region" description="Polar residues" evidence="1">
    <location>
        <begin position="20"/>
        <end position="43"/>
    </location>
</feature>
<feature type="compositionally biased region" description="Basic and acidic residues" evidence="1">
    <location>
        <begin position="222"/>
        <end position="242"/>
    </location>
</feature>
<dbReference type="EMBL" id="SDIL01000123">
    <property type="protein sequence ID" value="RXK35741.1"/>
    <property type="molecule type" value="Genomic_DNA"/>
</dbReference>
<accession>A0A4Q1BFX3</accession>
<dbReference type="PANTHER" id="PTHR31138:SF1">
    <property type="entry name" value="PDZ DOMAIN-CONTAINING PROTEIN"/>
    <property type="match status" value="1"/>
</dbReference>
<feature type="domain" description="HAM1-like N-terminal" evidence="2">
    <location>
        <begin position="221"/>
        <end position="618"/>
    </location>
</feature>
<evidence type="ECO:0000256" key="1">
    <source>
        <dbReference type="SAM" id="MobiDB-lite"/>
    </source>
</evidence>
<dbReference type="Gene3D" id="3.15.10.10">
    <property type="entry name" value="Bactericidal permeability-increasing protein, domain 1"/>
    <property type="match status" value="1"/>
</dbReference>
<organism evidence="3 4">
    <name type="scientific">Tremella mesenterica</name>
    <name type="common">Jelly fungus</name>
    <dbReference type="NCBI Taxonomy" id="5217"/>
    <lineage>
        <taxon>Eukaryota</taxon>
        <taxon>Fungi</taxon>
        <taxon>Dikarya</taxon>
        <taxon>Basidiomycota</taxon>
        <taxon>Agaricomycotina</taxon>
        <taxon>Tremellomycetes</taxon>
        <taxon>Tremellales</taxon>
        <taxon>Tremellaceae</taxon>
        <taxon>Tremella</taxon>
    </lineage>
</organism>
<keyword evidence="4" id="KW-1185">Reference proteome</keyword>
<feature type="compositionally biased region" description="Basic and acidic residues" evidence="1">
    <location>
        <begin position="805"/>
        <end position="826"/>
    </location>
</feature>
<protein>
    <recommendedName>
        <fullName evidence="2">HAM1-like N-terminal domain-containing protein</fullName>
    </recommendedName>
</protein>
<dbReference type="AlphaFoldDB" id="A0A4Q1BFX3"/>